<proteinExistence type="inferred from homology"/>
<evidence type="ECO:0000256" key="5">
    <source>
        <dbReference type="ARBA" id="ARBA00022475"/>
    </source>
</evidence>
<comment type="caution">
    <text evidence="12">The sequence shown here is derived from an EMBL/GenBank/DDBJ whole genome shotgun (WGS) entry which is preliminary data.</text>
</comment>
<organism evidence="12 13">
    <name type="scientific">Actinokineospora auranticolor</name>
    <dbReference type="NCBI Taxonomy" id="155976"/>
    <lineage>
        <taxon>Bacteria</taxon>
        <taxon>Bacillati</taxon>
        <taxon>Actinomycetota</taxon>
        <taxon>Actinomycetes</taxon>
        <taxon>Pseudonocardiales</taxon>
        <taxon>Pseudonocardiaceae</taxon>
        <taxon>Actinokineospora</taxon>
    </lineage>
</organism>
<dbReference type="GO" id="GO:0009288">
    <property type="term" value="C:bacterial-type flagellum"/>
    <property type="evidence" value="ECO:0007669"/>
    <property type="project" value="InterPro"/>
</dbReference>
<evidence type="ECO:0000256" key="1">
    <source>
        <dbReference type="ARBA" id="ARBA00004413"/>
    </source>
</evidence>
<sequence length="144" mass="15461">MTIRTRLASVLRARKAQEDIARGAVTRANARLADTVAEAAARHDSMEGWAVPRGGDAASYMAAIAAGRALATALSEARALERVARAETDVEVENLREAAKRRRSVEKLVERTIEAQRVKELADAQRAADEVAGQRAAGGRGETR</sequence>
<evidence type="ECO:0000256" key="7">
    <source>
        <dbReference type="ARBA" id="ARBA00022795"/>
    </source>
</evidence>
<evidence type="ECO:0000313" key="12">
    <source>
        <dbReference type="EMBL" id="PPK66481.1"/>
    </source>
</evidence>
<comment type="similarity">
    <text evidence="2">Belongs to the FliJ family.</text>
</comment>
<dbReference type="Proteomes" id="UP000239203">
    <property type="component" value="Unassembled WGS sequence"/>
</dbReference>
<dbReference type="InterPro" id="IPR012823">
    <property type="entry name" value="Flagell_FliJ"/>
</dbReference>
<dbReference type="OrthoDB" id="3696634at2"/>
<evidence type="ECO:0000256" key="6">
    <source>
        <dbReference type="ARBA" id="ARBA00022500"/>
    </source>
</evidence>
<keyword evidence="13" id="KW-1185">Reference proteome</keyword>
<evidence type="ECO:0000256" key="3">
    <source>
        <dbReference type="ARBA" id="ARBA00020392"/>
    </source>
</evidence>
<keyword evidence="9" id="KW-0472">Membrane</keyword>
<evidence type="ECO:0000256" key="2">
    <source>
        <dbReference type="ARBA" id="ARBA00010004"/>
    </source>
</evidence>
<feature type="region of interest" description="Disordered" evidence="11">
    <location>
        <begin position="123"/>
        <end position="144"/>
    </location>
</feature>
<evidence type="ECO:0000256" key="11">
    <source>
        <dbReference type="SAM" id="MobiDB-lite"/>
    </source>
</evidence>
<evidence type="ECO:0000256" key="9">
    <source>
        <dbReference type="ARBA" id="ARBA00023136"/>
    </source>
</evidence>
<keyword evidence="10" id="KW-1006">Bacterial flagellum protein export</keyword>
<name>A0A2S6GMX3_9PSEU</name>
<keyword evidence="12" id="KW-0966">Cell projection</keyword>
<reference evidence="12 13" key="1">
    <citation type="submission" date="2018-02" db="EMBL/GenBank/DDBJ databases">
        <title>Genomic Encyclopedia of Archaeal and Bacterial Type Strains, Phase II (KMG-II): from individual species to whole genera.</title>
        <authorList>
            <person name="Goeker M."/>
        </authorList>
    </citation>
    <scope>NUCLEOTIDE SEQUENCE [LARGE SCALE GENOMIC DNA]</scope>
    <source>
        <strain evidence="12 13">YU 961-1</strain>
    </source>
</reference>
<keyword evidence="12" id="KW-0282">Flagellum</keyword>
<dbReference type="RefSeq" id="WP_104480449.1">
    <property type="nucleotide sequence ID" value="NZ_CP154825.1"/>
</dbReference>
<accession>A0A2S6GMX3</accession>
<evidence type="ECO:0000256" key="8">
    <source>
        <dbReference type="ARBA" id="ARBA00022927"/>
    </source>
</evidence>
<evidence type="ECO:0000256" key="10">
    <source>
        <dbReference type="ARBA" id="ARBA00023225"/>
    </source>
</evidence>
<dbReference type="GO" id="GO:0044781">
    <property type="term" value="P:bacterial-type flagellum organization"/>
    <property type="evidence" value="ECO:0007669"/>
    <property type="project" value="UniProtKB-KW"/>
</dbReference>
<gene>
    <name evidence="12" type="ORF">CLV40_110185</name>
</gene>
<dbReference type="GO" id="GO:0006935">
    <property type="term" value="P:chemotaxis"/>
    <property type="evidence" value="ECO:0007669"/>
    <property type="project" value="UniProtKB-KW"/>
</dbReference>
<evidence type="ECO:0000313" key="13">
    <source>
        <dbReference type="Proteomes" id="UP000239203"/>
    </source>
</evidence>
<dbReference type="EMBL" id="PTIX01000010">
    <property type="protein sequence ID" value="PPK66481.1"/>
    <property type="molecule type" value="Genomic_DNA"/>
</dbReference>
<evidence type="ECO:0000256" key="4">
    <source>
        <dbReference type="ARBA" id="ARBA00022448"/>
    </source>
</evidence>
<keyword evidence="8" id="KW-0653">Protein transport</keyword>
<keyword evidence="6" id="KW-0145">Chemotaxis</keyword>
<dbReference type="Pfam" id="PF02050">
    <property type="entry name" value="FliJ"/>
    <property type="match status" value="1"/>
</dbReference>
<dbReference type="InterPro" id="IPR053716">
    <property type="entry name" value="Flag_assembly_chemotaxis_eff"/>
</dbReference>
<keyword evidence="4" id="KW-0813">Transport</keyword>
<dbReference type="GO" id="GO:0005886">
    <property type="term" value="C:plasma membrane"/>
    <property type="evidence" value="ECO:0007669"/>
    <property type="project" value="UniProtKB-SubCell"/>
</dbReference>
<keyword evidence="7" id="KW-1005">Bacterial flagellum biogenesis</keyword>
<comment type="subcellular location">
    <subcellularLocation>
        <location evidence="1">Cell membrane</location>
        <topology evidence="1">Peripheral membrane protein</topology>
        <orientation evidence="1">Cytoplasmic side</orientation>
    </subcellularLocation>
</comment>
<protein>
    <recommendedName>
        <fullName evidence="3">Flagellar FliJ protein</fullName>
    </recommendedName>
</protein>
<dbReference type="GO" id="GO:0071973">
    <property type="term" value="P:bacterial-type flagellum-dependent cell motility"/>
    <property type="evidence" value="ECO:0007669"/>
    <property type="project" value="InterPro"/>
</dbReference>
<keyword evidence="5" id="KW-1003">Cell membrane</keyword>
<dbReference type="Gene3D" id="1.10.287.1700">
    <property type="match status" value="1"/>
</dbReference>
<keyword evidence="12" id="KW-0969">Cilium</keyword>
<dbReference type="GO" id="GO:0015031">
    <property type="term" value="P:protein transport"/>
    <property type="evidence" value="ECO:0007669"/>
    <property type="project" value="UniProtKB-KW"/>
</dbReference>
<dbReference type="AlphaFoldDB" id="A0A2S6GMX3"/>